<proteinExistence type="predicted"/>
<organism evidence="1 2">
    <name type="scientific">Rhizophagus clarus</name>
    <dbReference type="NCBI Taxonomy" id="94130"/>
    <lineage>
        <taxon>Eukaryota</taxon>
        <taxon>Fungi</taxon>
        <taxon>Fungi incertae sedis</taxon>
        <taxon>Mucoromycota</taxon>
        <taxon>Glomeromycotina</taxon>
        <taxon>Glomeromycetes</taxon>
        <taxon>Glomerales</taxon>
        <taxon>Glomeraceae</taxon>
        <taxon>Rhizophagus</taxon>
    </lineage>
</organism>
<dbReference type="EMBL" id="BLAL01000047">
    <property type="protein sequence ID" value="GES80130.1"/>
    <property type="molecule type" value="Genomic_DNA"/>
</dbReference>
<gene>
    <name evidence="1" type="ORF">RCL2_000742500</name>
</gene>
<name>A0A8H3L6M5_9GLOM</name>
<protein>
    <submittedName>
        <fullName evidence="1">Uncharacterized protein</fullName>
    </submittedName>
</protein>
<dbReference type="Proteomes" id="UP000615446">
    <property type="component" value="Unassembled WGS sequence"/>
</dbReference>
<comment type="caution">
    <text evidence="1">The sequence shown here is derived from an EMBL/GenBank/DDBJ whole genome shotgun (WGS) entry which is preliminary data.</text>
</comment>
<dbReference type="OrthoDB" id="2427296at2759"/>
<evidence type="ECO:0000313" key="1">
    <source>
        <dbReference type="EMBL" id="GES80130.1"/>
    </source>
</evidence>
<accession>A0A8H3L6M5</accession>
<sequence>MSCDLATFCFDIDIPKISRINLTYSVRETTVLSRRADHRTAKGIKAKLLTLFNGVDDKKLKDNTGPWTQLDSLVNDILKSRGFILYYQIANVNQPVKSPDQYYQLTSR</sequence>
<reference evidence="1" key="1">
    <citation type="submission" date="2019-10" db="EMBL/GenBank/DDBJ databases">
        <title>Conservation and host-specific expression of non-tandemly repeated heterogenous ribosome RNA gene in arbuscular mycorrhizal fungi.</title>
        <authorList>
            <person name="Maeda T."/>
            <person name="Kobayashi Y."/>
            <person name="Nakagawa T."/>
            <person name="Ezawa T."/>
            <person name="Yamaguchi K."/>
            <person name="Bino T."/>
            <person name="Nishimoto Y."/>
            <person name="Shigenobu S."/>
            <person name="Kawaguchi M."/>
        </authorList>
    </citation>
    <scope>NUCLEOTIDE SEQUENCE</scope>
    <source>
        <strain evidence="1">HR1</strain>
    </source>
</reference>
<dbReference type="AlphaFoldDB" id="A0A8H3L6M5"/>
<evidence type="ECO:0000313" key="2">
    <source>
        <dbReference type="Proteomes" id="UP000615446"/>
    </source>
</evidence>